<evidence type="ECO:0000313" key="2">
    <source>
        <dbReference type="Proteomes" id="UP001501303"/>
    </source>
</evidence>
<name>A0ABN2PYI5_9ACTN</name>
<reference evidence="1 2" key="1">
    <citation type="journal article" date="2019" name="Int. J. Syst. Evol. Microbiol.">
        <title>The Global Catalogue of Microorganisms (GCM) 10K type strain sequencing project: providing services to taxonomists for standard genome sequencing and annotation.</title>
        <authorList>
            <consortium name="The Broad Institute Genomics Platform"/>
            <consortium name="The Broad Institute Genome Sequencing Center for Infectious Disease"/>
            <person name="Wu L."/>
            <person name="Ma J."/>
        </authorList>
    </citation>
    <scope>NUCLEOTIDE SEQUENCE [LARGE SCALE GENOMIC DNA]</scope>
    <source>
        <strain evidence="1 2">JCM 13581</strain>
    </source>
</reference>
<sequence length="369" mass="40252">MKGQRKPAVLAGVLLAAILLGVGGIYAAEEFPDWQDRREVSGLCRGYLIHEDVGTFFGSQRLVPRGIRLEDSDLEERCRVGSRNGFEAEVTVKLGWSDEMGQSTALHDPAFRLYEPLPAREAGFVTADGDRRHVEVVVFLRCESTDRHIMAQVSGEMLLSAQGTLGVREARALGSIAAGSASRMGEDHECAPEEMPSLKKLDLPQPVSQASSARSDFHSPSQATGTCASVKEERALLEVMRVETIRESAAGSSPIESCLLLAEEGREYWLNSWYGPYATEAVIGRGTTSFMMAWKDHAVAERHSSVMRAWGVGECPTPYDTARFALRAGTSDSPEASYTEVELEAQRKLLNVFAAESAERHGCGELSLP</sequence>
<proteinExistence type="predicted"/>
<gene>
    <name evidence="1" type="ORF">GCM10009716_46720</name>
</gene>
<protein>
    <recommendedName>
        <fullName evidence="3">YARHG domain-containing protein</fullName>
    </recommendedName>
</protein>
<evidence type="ECO:0000313" key="1">
    <source>
        <dbReference type="EMBL" id="GAA1934319.1"/>
    </source>
</evidence>
<keyword evidence="2" id="KW-1185">Reference proteome</keyword>
<comment type="caution">
    <text evidence="1">The sequence shown here is derived from an EMBL/GenBank/DDBJ whole genome shotgun (WGS) entry which is preliminary data.</text>
</comment>
<organism evidence="1 2">
    <name type="scientific">Streptomyces sodiiphilus</name>
    <dbReference type="NCBI Taxonomy" id="226217"/>
    <lineage>
        <taxon>Bacteria</taxon>
        <taxon>Bacillati</taxon>
        <taxon>Actinomycetota</taxon>
        <taxon>Actinomycetes</taxon>
        <taxon>Kitasatosporales</taxon>
        <taxon>Streptomycetaceae</taxon>
        <taxon>Streptomyces</taxon>
    </lineage>
</organism>
<evidence type="ECO:0008006" key="3">
    <source>
        <dbReference type="Google" id="ProtNLM"/>
    </source>
</evidence>
<dbReference type="EMBL" id="BAAAMJ010000079">
    <property type="protein sequence ID" value="GAA1934319.1"/>
    <property type="molecule type" value="Genomic_DNA"/>
</dbReference>
<dbReference type="Proteomes" id="UP001501303">
    <property type="component" value="Unassembled WGS sequence"/>
</dbReference>
<accession>A0ABN2PYI5</accession>